<feature type="domain" description="ABC3 transporter permease C-terminal" evidence="8">
    <location>
        <begin position="269"/>
        <end position="375"/>
    </location>
</feature>
<keyword evidence="6 7" id="KW-0472">Membrane</keyword>
<comment type="subcellular location">
    <subcellularLocation>
        <location evidence="1">Cell membrane</location>
        <topology evidence="1">Multi-pass membrane protein</topology>
    </subcellularLocation>
</comment>
<sequence>MKHWLRRQRALADYTLAAAARRKGKNIALVAVFSVVVFAVASAMFFAAALRTEARAVLAAAPEMIVQKLTLGRQEMIETEAIEALRAIRGVAGAEGRLWGYFYDRINGANYTIMVAPAGEAAPAPGHVRIGEAIPKARGFTYATAPLFLSRHPGDLQKFVVDQTFGSESALVSADLVVMNEADFRAFFALPAGKFTDIAVRVRNEREIGTIVEKAARVLPEARFVTRAEIGRTYEKLFSWREGILTALAGAAMLAFAIFAAEKASGLSAEEAREIGILKAIGWDTRDVIAMKLWEGALISGGAFLIGTLAAYGHVFLAGGTLFAPVLKGWAVLYPDFPLTPAIDALQLTTLGLLTVVPYTAAVLVPIWRVASADPDRVMR</sequence>
<proteinExistence type="inferred from homology"/>
<protein>
    <submittedName>
        <fullName evidence="9">ABC transporter permease</fullName>
    </submittedName>
</protein>
<evidence type="ECO:0000256" key="7">
    <source>
        <dbReference type="SAM" id="Phobius"/>
    </source>
</evidence>
<reference evidence="9 10" key="1">
    <citation type="submission" date="2016-10" db="EMBL/GenBank/DDBJ databases">
        <title>Rhodobacter sp. LPB0142, isolated from sea water.</title>
        <authorList>
            <person name="Kim E."/>
            <person name="Yi H."/>
        </authorList>
    </citation>
    <scope>NUCLEOTIDE SEQUENCE [LARGE SCALE GENOMIC DNA]</scope>
    <source>
        <strain evidence="9 10">LPB0142</strain>
    </source>
</reference>
<keyword evidence="5 7" id="KW-1133">Transmembrane helix</keyword>
<dbReference type="Pfam" id="PF02687">
    <property type="entry name" value="FtsX"/>
    <property type="match status" value="1"/>
</dbReference>
<organism evidence="9 10">
    <name type="scientific">Rhodobacter xanthinilyticus</name>
    <dbReference type="NCBI Taxonomy" id="1850250"/>
    <lineage>
        <taxon>Bacteria</taxon>
        <taxon>Pseudomonadati</taxon>
        <taxon>Pseudomonadota</taxon>
        <taxon>Alphaproteobacteria</taxon>
        <taxon>Rhodobacterales</taxon>
        <taxon>Rhodobacter group</taxon>
        <taxon>Rhodobacter</taxon>
    </lineage>
</organism>
<evidence type="ECO:0000313" key="9">
    <source>
        <dbReference type="EMBL" id="AOZ68929.1"/>
    </source>
</evidence>
<evidence type="ECO:0000256" key="3">
    <source>
        <dbReference type="ARBA" id="ARBA00022475"/>
    </source>
</evidence>
<dbReference type="Proteomes" id="UP000176562">
    <property type="component" value="Chromosome"/>
</dbReference>
<feature type="transmembrane region" description="Helical" evidence="7">
    <location>
        <begin position="243"/>
        <end position="261"/>
    </location>
</feature>
<dbReference type="InterPro" id="IPR051447">
    <property type="entry name" value="Lipoprotein-release_system"/>
</dbReference>
<name>A0A1D9MB31_9RHOB</name>
<dbReference type="EMBL" id="CP017781">
    <property type="protein sequence ID" value="AOZ68929.1"/>
    <property type="molecule type" value="Genomic_DNA"/>
</dbReference>
<dbReference type="RefSeq" id="WP_071165817.1">
    <property type="nucleotide sequence ID" value="NZ_CP017781.1"/>
</dbReference>
<evidence type="ECO:0000259" key="8">
    <source>
        <dbReference type="Pfam" id="PF02687"/>
    </source>
</evidence>
<dbReference type="InterPro" id="IPR003838">
    <property type="entry name" value="ABC3_permease_C"/>
</dbReference>
<dbReference type="GO" id="GO:0098797">
    <property type="term" value="C:plasma membrane protein complex"/>
    <property type="evidence" value="ECO:0007669"/>
    <property type="project" value="TreeGrafter"/>
</dbReference>
<dbReference type="PANTHER" id="PTHR30489">
    <property type="entry name" value="LIPOPROTEIN-RELEASING SYSTEM TRANSMEMBRANE PROTEIN LOLE"/>
    <property type="match status" value="1"/>
</dbReference>
<evidence type="ECO:0000313" key="10">
    <source>
        <dbReference type="Proteomes" id="UP000176562"/>
    </source>
</evidence>
<keyword evidence="4 7" id="KW-0812">Transmembrane</keyword>
<dbReference type="KEGG" id="rhp:LPB142_06025"/>
<evidence type="ECO:0000256" key="4">
    <source>
        <dbReference type="ARBA" id="ARBA00022692"/>
    </source>
</evidence>
<keyword evidence="10" id="KW-1185">Reference proteome</keyword>
<feature type="transmembrane region" description="Helical" evidence="7">
    <location>
        <begin position="296"/>
        <end position="325"/>
    </location>
</feature>
<evidence type="ECO:0000256" key="1">
    <source>
        <dbReference type="ARBA" id="ARBA00004651"/>
    </source>
</evidence>
<dbReference type="STRING" id="1850250.LPB142_06025"/>
<gene>
    <name evidence="9" type="ORF">LPB142_06025</name>
</gene>
<dbReference type="PANTHER" id="PTHR30489:SF0">
    <property type="entry name" value="LIPOPROTEIN-RELEASING SYSTEM TRANSMEMBRANE PROTEIN LOLE"/>
    <property type="match status" value="1"/>
</dbReference>
<keyword evidence="3" id="KW-1003">Cell membrane</keyword>
<comment type="similarity">
    <text evidence="2">Belongs to the ABC-4 integral membrane protein family. LolC/E subfamily.</text>
</comment>
<feature type="transmembrane region" description="Helical" evidence="7">
    <location>
        <begin position="345"/>
        <end position="371"/>
    </location>
</feature>
<feature type="transmembrane region" description="Helical" evidence="7">
    <location>
        <begin position="27"/>
        <end position="50"/>
    </location>
</feature>
<accession>A0A1D9MB31</accession>
<evidence type="ECO:0000256" key="2">
    <source>
        <dbReference type="ARBA" id="ARBA00005236"/>
    </source>
</evidence>
<evidence type="ECO:0000256" key="6">
    <source>
        <dbReference type="ARBA" id="ARBA00023136"/>
    </source>
</evidence>
<evidence type="ECO:0000256" key="5">
    <source>
        <dbReference type="ARBA" id="ARBA00022989"/>
    </source>
</evidence>
<dbReference type="AlphaFoldDB" id="A0A1D9MB31"/>
<dbReference type="GO" id="GO:0044874">
    <property type="term" value="P:lipoprotein localization to outer membrane"/>
    <property type="evidence" value="ECO:0007669"/>
    <property type="project" value="TreeGrafter"/>
</dbReference>